<proteinExistence type="predicted"/>
<dbReference type="Proteomes" id="UP000706124">
    <property type="component" value="Unassembled WGS sequence"/>
</dbReference>
<feature type="chain" id="PRO_5040398551" evidence="1">
    <location>
        <begin position="26"/>
        <end position="228"/>
    </location>
</feature>
<dbReference type="OrthoDB" id="4991875at2759"/>
<organism evidence="2 3">
    <name type="scientific">Claviceps pazoutovae</name>
    <dbReference type="NCBI Taxonomy" id="1649127"/>
    <lineage>
        <taxon>Eukaryota</taxon>
        <taxon>Fungi</taxon>
        <taxon>Dikarya</taxon>
        <taxon>Ascomycota</taxon>
        <taxon>Pezizomycotina</taxon>
        <taxon>Sordariomycetes</taxon>
        <taxon>Hypocreomycetidae</taxon>
        <taxon>Hypocreales</taxon>
        <taxon>Clavicipitaceae</taxon>
        <taxon>Claviceps</taxon>
    </lineage>
</organism>
<feature type="signal peptide" evidence="1">
    <location>
        <begin position="1"/>
        <end position="25"/>
    </location>
</feature>
<accession>A0A9P7SGT4</accession>
<sequence>MMTLPLGPLLALLASLSLLPSPTLATTSPPNSNSTPSPTISILFFGDKFPMAGSVISSDISAVTLAVRCSTGLASEECGLPGGGFTITQGSSTWGLGYEGPKETDGMNIVGTENCKLDPVADAATCTATANVQGTAMDSNTVLSGYKHMMYPVTITAGAEKLAASGDGGASAMLTTATATATATETGTGRTGTATVTSTRTNAAGAMVTQNAAVLAGVVAVVGGVLAV</sequence>
<keyword evidence="1" id="KW-0732">Signal</keyword>
<evidence type="ECO:0000256" key="1">
    <source>
        <dbReference type="SAM" id="SignalP"/>
    </source>
</evidence>
<dbReference type="PANTHER" id="PTHR40640">
    <property type="entry name" value="ANCHORED GLYCOPROTEIN, PUTATIVE (AFU_ORTHOLOGUE AFUA_8G04860)-RELATED"/>
    <property type="match status" value="1"/>
</dbReference>
<gene>
    <name evidence="2" type="ORF">E4U60_001354</name>
</gene>
<name>A0A9P7SGT4_9HYPO</name>
<evidence type="ECO:0000313" key="2">
    <source>
        <dbReference type="EMBL" id="KAG5938504.1"/>
    </source>
</evidence>
<reference evidence="2 3" key="1">
    <citation type="journal article" date="2020" name="bioRxiv">
        <title>Whole genome comparisons of ergot fungi reveals the divergence and evolution of species within the genus Claviceps are the result of varying mechanisms driving genome evolution and host range expansion.</title>
        <authorList>
            <person name="Wyka S.A."/>
            <person name="Mondo S.J."/>
            <person name="Liu M."/>
            <person name="Dettman J."/>
            <person name="Nalam V."/>
            <person name="Broders K.D."/>
        </authorList>
    </citation>
    <scope>NUCLEOTIDE SEQUENCE [LARGE SCALE GENOMIC DNA]</scope>
    <source>
        <strain evidence="2 3">CCC 1485</strain>
    </source>
</reference>
<protein>
    <submittedName>
        <fullName evidence="2">Uncharacterized protein</fullName>
    </submittedName>
</protein>
<dbReference type="EMBL" id="SRPO01000152">
    <property type="protein sequence ID" value="KAG5938504.1"/>
    <property type="molecule type" value="Genomic_DNA"/>
</dbReference>
<keyword evidence="3" id="KW-1185">Reference proteome</keyword>
<dbReference type="AlphaFoldDB" id="A0A9P7SGT4"/>
<comment type="caution">
    <text evidence="2">The sequence shown here is derived from an EMBL/GenBank/DDBJ whole genome shotgun (WGS) entry which is preliminary data.</text>
</comment>
<evidence type="ECO:0000313" key="3">
    <source>
        <dbReference type="Proteomes" id="UP000706124"/>
    </source>
</evidence>
<dbReference type="PANTHER" id="PTHR40640:SF1">
    <property type="entry name" value="ANCHORED GLYCOPROTEIN, PUTATIVE (AFU_ORTHOLOGUE AFUA_8G04860)-RELATED"/>
    <property type="match status" value="1"/>
</dbReference>